<keyword evidence="6" id="KW-0808">Transferase</keyword>
<dbReference type="Pfam" id="PF19312">
    <property type="entry name" value="NtrY_N"/>
    <property type="match status" value="1"/>
</dbReference>
<dbReference type="InterPro" id="IPR003660">
    <property type="entry name" value="HAMP_dom"/>
</dbReference>
<dbReference type="EC" id="2.7.13.3" evidence="3"/>
<keyword evidence="13 15" id="KW-0472">Membrane</keyword>
<dbReference type="Pfam" id="PF02518">
    <property type="entry name" value="HATPase_c"/>
    <property type="match status" value="1"/>
</dbReference>
<evidence type="ECO:0000313" key="19">
    <source>
        <dbReference type="EMBL" id="MDN3570800.1"/>
    </source>
</evidence>
<name>A0ABT8AMX4_9HYPH</name>
<feature type="transmembrane region" description="Helical" evidence="15">
    <location>
        <begin position="118"/>
        <end position="141"/>
    </location>
</feature>
<dbReference type="CDD" id="cd00082">
    <property type="entry name" value="HisKA"/>
    <property type="match status" value="1"/>
</dbReference>
<comment type="subcellular location">
    <subcellularLocation>
        <location evidence="2">Cell membrane</location>
        <topology evidence="2">Multi-pass membrane protein</topology>
    </subcellularLocation>
</comment>
<evidence type="ECO:0000256" key="3">
    <source>
        <dbReference type="ARBA" id="ARBA00012438"/>
    </source>
</evidence>
<dbReference type="PROSITE" id="PS50885">
    <property type="entry name" value="HAMP"/>
    <property type="match status" value="1"/>
</dbReference>
<feature type="transmembrane region" description="Helical" evidence="15">
    <location>
        <begin position="315"/>
        <end position="337"/>
    </location>
</feature>
<evidence type="ECO:0000256" key="8">
    <source>
        <dbReference type="ARBA" id="ARBA00022741"/>
    </source>
</evidence>
<evidence type="ECO:0000259" key="17">
    <source>
        <dbReference type="PROSITE" id="PS50112"/>
    </source>
</evidence>
<dbReference type="PROSITE" id="PS50109">
    <property type="entry name" value="HIS_KIN"/>
    <property type="match status" value="1"/>
</dbReference>
<dbReference type="InterPro" id="IPR004358">
    <property type="entry name" value="Sig_transdc_His_kin-like_C"/>
</dbReference>
<keyword evidence="11 15" id="KW-1133">Transmembrane helix</keyword>
<feature type="domain" description="Histidine kinase" evidence="16">
    <location>
        <begin position="531"/>
        <end position="759"/>
    </location>
</feature>
<evidence type="ECO:0000256" key="15">
    <source>
        <dbReference type="SAM" id="Phobius"/>
    </source>
</evidence>
<keyword evidence="7 15" id="KW-0812">Transmembrane</keyword>
<dbReference type="Gene3D" id="1.10.287.130">
    <property type="match status" value="1"/>
</dbReference>
<dbReference type="SUPFAM" id="SSF55874">
    <property type="entry name" value="ATPase domain of HSP90 chaperone/DNA topoisomerase II/histidine kinase"/>
    <property type="match status" value="1"/>
</dbReference>
<keyword evidence="8" id="KW-0547">Nucleotide-binding</keyword>
<dbReference type="CDD" id="cd00130">
    <property type="entry name" value="PAS"/>
    <property type="match status" value="1"/>
</dbReference>
<evidence type="ECO:0000256" key="13">
    <source>
        <dbReference type="ARBA" id="ARBA00023136"/>
    </source>
</evidence>
<evidence type="ECO:0000256" key="11">
    <source>
        <dbReference type="ARBA" id="ARBA00022989"/>
    </source>
</evidence>
<dbReference type="SUPFAM" id="SSF47384">
    <property type="entry name" value="Homodimeric domain of signal transducing histidine kinase"/>
    <property type="match status" value="1"/>
</dbReference>
<dbReference type="InterPro" id="IPR017232">
    <property type="entry name" value="NtrY"/>
</dbReference>
<dbReference type="SMART" id="SM00091">
    <property type="entry name" value="PAS"/>
    <property type="match status" value="1"/>
</dbReference>
<feature type="region of interest" description="Disordered" evidence="14">
    <location>
        <begin position="754"/>
        <end position="791"/>
    </location>
</feature>
<dbReference type="CDD" id="cd06225">
    <property type="entry name" value="HAMP"/>
    <property type="match status" value="1"/>
</dbReference>
<dbReference type="InterPro" id="IPR045671">
    <property type="entry name" value="NtrY-like_N"/>
</dbReference>
<evidence type="ECO:0000259" key="16">
    <source>
        <dbReference type="PROSITE" id="PS50109"/>
    </source>
</evidence>
<evidence type="ECO:0000256" key="9">
    <source>
        <dbReference type="ARBA" id="ARBA00022777"/>
    </source>
</evidence>
<evidence type="ECO:0000256" key="2">
    <source>
        <dbReference type="ARBA" id="ARBA00004651"/>
    </source>
</evidence>
<dbReference type="InterPro" id="IPR035965">
    <property type="entry name" value="PAS-like_dom_sf"/>
</dbReference>
<dbReference type="InterPro" id="IPR005467">
    <property type="entry name" value="His_kinase_dom"/>
</dbReference>
<dbReference type="SUPFAM" id="SSF158472">
    <property type="entry name" value="HAMP domain-like"/>
    <property type="match status" value="1"/>
</dbReference>
<feature type="transmembrane region" description="Helical" evidence="15">
    <location>
        <begin position="43"/>
        <end position="67"/>
    </location>
</feature>
<dbReference type="InterPro" id="IPR013767">
    <property type="entry name" value="PAS_fold"/>
</dbReference>
<feature type="transmembrane region" description="Helical" evidence="15">
    <location>
        <begin position="74"/>
        <end position="98"/>
    </location>
</feature>
<dbReference type="SMART" id="SM00304">
    <property type="entry name" value="HAMP"/>
    <property type="match status" value="1"/>
</dbReference>
<evidence type="ECO:0000256" key="5">
    <source>
        <dbReference type="ARBA" id="ARBA00022553"/>
    </source>
</evidence>
<dbReference type="NCBIfam" id="TIGR00229">
    <property type="entry name" value="sensory_box"/>
    <property type="match status" value="1"/>
</dbReference>
<dbReference type="InterPro" id="IPR036097">
    <property type="entry name" value="HisK_dim/P_sf"/>
</dbReference>
<dbReference type="InterPro" id="IPR036890">
    <property type="entry name" value="HATPase_C_sf"/>
</dbReference>
<dbReference type="Gene3D" id="6.10.340.10">
    <property type="match status" value="1"/>
</dbReference>
<keyword evidence="12" id="KW-0902">Two-component regulatory system</keyword>
<keyword evidence="4" id="KW-1003">Cell membrane</keyword>
<dbReference type="Proteomes" id="UP001244297">
    <property type="component" value="Unassembled WGS sequence"/>
</dbReference>
<sequence length="791" mass="85012">MPFLRRSRTEEGPSPGPEGAGEGAGPDASLAESLRPGPRGPGWIGAAMVVTALVSALATFLILAGVIRVTPTPAYGVTLLAINAVLVLGLAVIIAWEARVFLHARKANAAVARLHTRIVGLFSLIAILPTILLAVVASVTIDRGLSLGFTDRVRDVVLKSVEVADAYQENQCQSLAREIRILADDLTRARPNFDVNRDWFQTFLTTRATNLGLPVAQIMRGPTEVVARAKIDILKTNRLPSAAAFEDAANSADPICLLPTEGRVFAALLRMPAYDDAVLMVQREVSQLAIDFPGVSRAAAAEYLTYDSLRRSIQITFASVFLLIALIALLSAVWFGMNFANRFVAPIRRLINAADQVASGNFYAQVPTKKTSGDLAHLGESFNKMTQELRRQHAGLIAASDLIDTRRRFTEAVLSGVSPGVIGLDAAGFVTIANPAAERMVDLESDALVGQPLARAVPELAPVLAESEARPRSLQQQQVQLTRSRGERTITVRVTSEQAQGASRGSVVTLDDITDLVQAQRSSAWGDVARRIAHEIKNPLTPIQLSAERIRRKYGKVITADKEVFDQCTATIVRQVDEIKRMVDEFSAFARMPKPAIAPNDLTEIAKQNLFMMRVAHPDIDFAFSAQTNPAQGGAGESEKIVAAFDIRLLSQVITNILKNAVEAVAEVPEAELGKGKISLSLAVEDGFAVIAVTDNGKGFPAEGRQRLLEPYMTTREGGTGLGLAIVSKVLEEHGGGIELNDNPAGRGGQVRMRVPREHGPEPSAALETRPVTTEEKGAAPTAPRIAEMHA</sequence>
<comment type="catalytic activity">
    <reaction evidence="1">
        <text>ATP + protein L-histidine = ADP + protein N-phospho-L-histidine.</text>
        <dbReference type="EC" id="2.7.13.3"/>
    </reaction>
</comment>
<evidence type="ECO:0000256" key="4">
    <source>
        <dbReference type="ARBA" id="ARBA00022475"/>
    </source>
</evidence>
<dbReference type="RefSeq" id="WP_238291251.1">
    <property type="nucleotide sequence ID" value="NZ_BPQS01000035.1"/>
</dbReference>
<dbReference type="PANTHER" id="PTHR43065">
    <property type="entry name" value="SENSOR HISTIDINE KINASE"/>
    <property type="match status" value="1"/>
</dbReference>
<dbReference type="SUPFAM" id="SSF55785">
    <property type="entry name" value="PYP-like sensor domain (PAS domain)"/>
    <property type="match status" value="1"/>
</dbReference>
<feature type="domain" description="HAMP" evidence="18">
    <location>
        <begin position="341"/>
        <end position="394"/>
    </location>
</feature>
<feature type="domain" description="PAS" evidence="17">
    <location>
        <begin position="406"/>
        <end position="451"/>
    </location>
</feature>
<dbReference type="SMART" id="SM00387">
    <property type="entry name" value="HATPase_c"/>
    <property type="match status" value="1"/>
</dbReference>
<gene>
    <name evidence="19" type="ORF">QWZ18_09195</name>
</gene>
<dbReference type="PRINTS" id="PR00344">
    <property type="entry name" value="BCTRLSENSOR"/>
</dbReference>
<dbReference type="Pfam" id="PF00672">
    <property type="entry name" value="HAMP"/>
    <property type="match status" value="1"/>
</dbReference>
<keyword evidence="5" id="KW-0597">Phosphoprotein</keyword>
<dbReference type="InterPro" id="IPR003661">
    <property type="entry name" value="HisK_dim/P_dom"/>
</dbReference>
<feature type="region of interest" description="Disordered" evidence="14">
    <location>
        <begin position="1"/>
        <end position="32"/>
    </location>
</feature>
<comment type="caution">
    <text evidence="19">The sequence shown here is derived from an EMBL/GenBank/DDBJ whole genome shotgun (WGS) entry which is preliminary data.</text>
</comment>
<reference evidence="20" key="1">
    <citation type="journal article" date="2019" name="Int. J. Syst. Evol. Microbiol.">
        <title>The Global Catalogue of Microorganisms (GCM) 10K type strain sequencing project: providing services to taxonomists for standard genome sequencing and annotation.</title>
        <authorList>
            <consortium name="The Broad Institute Genomics Platform"/>
            <consortium name="The Broad Institute Genome Sequencing Center for Infectious Disease"/>
            <person name="Wu L."/>
            <person name="Ma J."/>
        </authorList>
    </citation>
    <scope>NUCLEOTIDE SEQUENCE [LARGE SCALE GENOMIC DNA]</scope>
    <source>
        <strain evidence="20">CECT 7806</strain>
    </source>
</reference>
<dbReference type="Pfam" id="PF00989">
    <property type="entry name" value="PAS"/>
    <property type="match status" value="1"/>
</dbReference>
<evidence type="ECO:0000256" key="7">
    <source>
        <dbReference type="ARBA" id="ARBA00022692"/>
    </source>
</evidence>
<dbReference type="PIRSF" id="PIRSF037532">
    <property type="entry name" value="STHK_NtrY"/>
    <property type="match status" value="1"/>
</dbReference>
<keyword evidence="20" id="KW-1185">Reference proteome</keyword>
<dbReference type="Gene3D" id="3.30.450.20">
    <property type="entry name" value="PAS domain"/>
    <property type="match status" value="1"/>
</dbReference>
<dbReference type="InterPro" id="IPR003594">
    <property type="entry name" value="HATPase_dom"/>
</dbReference>
<protein>
    <recommendedName>
        <fullName evidence="3">histidine kinase</fullName>
        <ecNumber evidence="3">2.7.13.3</ecNumber>
    </recommendedName>
</protein>
<keyword evidence="10" id="KW-0067">ATP-binding</keyword>
<dbReference type="PROSITE" id="PS50112">
    <property type="entry name" value="PAS"/>
    <property type="match status" value="1"/>
</dbReference>
<dbReference type="GO" id="GO:0016301">
    <property type="term" value="F:kinase activity"/>
    <property type="evidence" value="ECO:0007669"/>
    <property type="project" value="UniProtKB-KW"/>
</dbReference>
<evidence type="ECO:0000256" key="10">
    <source>
        <dbReference type="ARBA" id="ARBA00022840"/>
    </source>
</evidence>
<dbReference type="SMART" id="SM00388">
    <property type="entry name" value="HisKA"/>
    <property type="match status" value="1"/>
</dbReference>
<evidence type="ECO:0000313" key="20">
    <source>
        <dbReference type="Proteomes" id="UP001244297"/>
    </source>
</evidence>
<dbReference type="PANTHER" id="PTHR43065:SF10">
    <property type="entry name" value="PEROXIDE STRESS-ACTIVATED HISTIDINE KINASE MAK3"/>
    <property type="match status" value="1"/>
</dbReference>
<evidence type="ECO:0000256" key="12">
    <source>
        <dbReference type="ARBA" id="ARBA00023012"/>
    </source>
</evidence>
<dbReference type="Pfam" id="PF00512">
    <property type="entry name" value="HisKA"/>
    <property type="match status" value="1"/>
</dbReference>
<evidence type="ECO:0000256" key="14">
    <source>
        <dbReference type="SAM" id="MobiDB-lite"/>
    </source>
</evidence>
<evidence type="ECO:0000256" key="1">
    <source>
        <dbReference type="ARBA" id="ARBA00000085"/>
    </source>
</evidence>
<dbReference type="InterPro" id="IPR000014">
    <property type="entry name" value="PAS"/>
</dbReference>
<evidence type="ECO:0000259" key="18">
    <source>
        <dbReference type="PROSITE" id="PS50885"/>
    </source>
</evidence>
<dbReference type="Gene3D" id="3.30.565.10">
    <property type="entry name" value="Histidine kinase-like ATPase, C-terminal domain"/>
    <property type="match status" value="1"/>
</dbReference>
<proteinExistence type="predicted"/>
<evidence type="ECO:0000256" key="6">
    <source>
        <dbReference type="ARBA" id="ARBA00022679"/>
    </source>
</evidence>
<organism evidence="19 20">
    <name type="scientific">Methylobacterium longum</name>
    <dbReference type="NCBI Taxonomy" id="767694"/>
    <lineage>
        <taxon>Bacteria</taxon>
        <taxon>Pseudomonadati</taxon>
        <taxon>Pseudomonadota</taxon>
        <taxon>Alphaproteobacteria</taxon>
        <taxon>Hyphomicrobiales</taxon>
        <taxon>Methylobacteriaceae</taxon>
        <taxon>Methylobacterium</taxon>
    </lineage>
</organism>
<keyword evidence="9 19" id="KW-0418">Kinase</keyword>
<dbReference type="EMBL" id="JAUFPT010000024">
    <property type="protein sequence ID" value="MDN3570800.1"/>
    <property type="molecule type" value="Genomic_DNA"/>
</dbReference>
<accession>A0ABT8AMX4</accession>